<proteinExistence type="predicted"/>
<sequence length="325" mass="37634">MSDYFKEIEDTPKLYTVRKEFVVDKGFFKLGGSYELIHQTVDGMPNVGWKFRIASQTTPIFGCQNRFYWELFLHVFTNTTIKYKVNFEVTSKNDSVCEEFNGVMNTYKKIGNDKFIMQSDLMSKFLGDYELTIFVKAEFSYTSNQDQRIFGEKPMMQNKFWPIRLQSHGEKDFKFIVGNEAIQIHKFLLTLESEVFAAVLENNNFKEAQTGEIEIQDFKPVIVKAFVVFCYGADISGFMKYTHDAMELLKFADKYDMKNLKVSIEEYYRAKLTKANVAIVLSAANKYNAPELKMMCMKYIQSLPTSEKVDIACSGLNGELRGLFI</sequence>
<accession>A0AC34GVT6</accession>
<dbReference type="Proteomes" id="UP000887579">
    <property type="component" value="Unplaced"/>
</dbReference>
<reference evidence="2" key="1">
    <citation type="submission" date="2022-11" db="UniProtKB">
        <authorList>
            <consortium name="WormBaseParasite"/>
        </authorList>
    </citation>
    <scope>IDENTIFICATION</scope>
</reference>
<name>A0AC34GVT6_9BILA</name>
<dbReference type="WBParaSite" id="ES5_v2.g8916.t1">
    <property type="protein sequence ID" value="ES5_v2.g8916.t1"/>
    <property type="gene ID" value="ES5_v2.g8916"/>
</dbReference>
<organism evidence="1 2">
    <name type="scientific">Panagrolaimus sp. ES5</name>
    <dbReference type="NCBI Taxonomy" id="591445"/>
    <lineage>
        <taxon>Eukaryota</taxon>
        <taxon>Metazoa</taxon>
        <taxon>Ecdysozoa</taxon>
        <taxon>Nematoda</taxon>
        <taxon>Chromadorea</taxon>
        <taxon>Rhabditida</taxon>
        <taxon>Tylenchina</taxon>
        <taxon>Panagrolaimomorpha</taxon>
        <taxon>Panagrolaimoidea</taxon>
        <taxon>Panagrolaimidae</taxon>
        <taxon>Panagrolaimus</taxon>
    </lineage>
</organism>
<protein>
    <submittedName>
        <fullName evidence="2">BTB domain-containing protein</fullName>
    </submittedName>
</protein>
<evidence type="ECO:0000313" key="2">
    <source>
        <dbReference type="WBParaSite" id="ES5_v2.g8916.t1"/>
    </source>
</evidence>
<evidence type="ECO:0000313" key="1">
    <source>
        <dbReference type="Proteomes" id="UP000887579"/>
    </source>
</evidence>